<dbReference type="OrthoDB" id="5358398at2759"/>
<name>A0A162MTU1_9HYPO</name>
<evidence type="ECO:0000313" key="3">
    <source>
        <dbReference type="Proteomes" id="UP000076874"/>
    </source>
</evidence>
<feature type="compositionally biased region" description="Low complexity" evidence="1">
    <location>
        <begin position="68"/>
        <end position="78"/>
    </location>
</feature>
<evidence type="ECO:0000313" key="2">
    <source>
        <dbReference type="EMBL" id="OAA66860.1"/>
    </source>
</evidence>
<reference evidence="2 3" key="1">
    <citation type="journal article" date="2016" name="Genome Biol. Evol.">
        <title>Divergent and convergent evolution of fungal pathogenicity.</title>
        <authorList>
            <person name="Shang Y."/>
            <person name="Xiao G."/>
            <person name="Zheng P."/>
            <person name="Cen K."/>
            <person name="Zhan S."/>
            <person name="Wang C."/>
        </authorList>
    </citation>
    <scope>NUCLEOTIDE SEQUENCE [LARGE SCALE GENOMIC DNA]</scope>
    <source>
        <strain evidence="2 3">RCEF 264</strain>
    </source>
</reference>
<keyword evidence="3" id="KW-1185">Reference proteome</keyword>
<dbReference type="STRING" id="1081102.A0A162MTU1"/>
<dbReference type="EMBL" id="AZHD01000002">
    <property type="protein sequence ID" value="OAA66860.1"/>
    <property type="molecule type" value="Genomic_DNA"/>
</dbReference>
<feature type="region of interest" description="Disordered" evidence="1">
    <location>
        <begin position="45"/>
        <end position="85"/>
    </location>
</feature>
<gene>
    <name evidence="2" type="ORF">SPI_01436</name>
</gene>
<accession>A0A162MTU1</accession>
<protein>
    <submittedName>
        <fullName evidence="2">Uncharacterized protein</fullName>
    </submittedName>
</protein>
<comment type="caution">
    <text evidence="2">The sequence shown here is derived from an EMBL/GenBank/DDBJ whole genome shotgun (WGS) entry which is preliminary data.</text>
</comment>
<sequence length="271" mass="28453">MATASPSLAAFSNAALSPGAGHAALSAAPEETMACAIPHNTVSFFDRTHSGTTTTTTTRPLARRAGLPPSASPVSANPPSKPTRTDITTEYAAGARVYDTATVRLVADAQQQHARLCYAMHDFLQATAWANHDALRLHRPAPAPPRGVPQQMALVVVGGVDTDVSATDAAWLRPTGGVHLRLETDGYTHLLLSRADAVTAATCGWAESWSETIEDGGETSATAGLPLSCITVPPPRDAAELAAWKALVLASVRFSTYAPDGRNSIRRPERL</sequence>
<dbReference type="Proteomes" id="UP000076874">
    <property type="component" value="Unassembled WGS sequence"/>
</dbReference>
<organism evidence="2 3">
    <name type="scientific">Niveomyces insectorum RCEF 264</name>
    <dbReference type="NCBI Taxonomy" id="1081102"/>
    <lineage>
        <taxon>Eukaryota</taxon>
        <taxon>Fungi</taxon>
        <taxon>Dikarya</taxon>
        <taxon>Ascomycota</taxon>
        <taxon>Pezizomycotina</taxon>
        <taxon>Sordariomycetes</taxon>
        <taxon>Hypocreomycetidae</taxon>
        <taxon>Hypocreales</taxon>
        <taxon>Cordycipitaceae</taxon>
        <taxon>Niveomyces</taxon>
    </lineage>
</organism>
<dbReference type="AlphaFoldDB" id="A0A162MTU1"/>
<proteinExistence type="predicted"/>
<evidence type="ECO:0000256" key="1">
    <source>
        <dbReference type="SAM" id="MobiDB-lite"/>
    </source>
</evidence>